<sequence>MQPTLMHQPSANLTILTNEDSQKNTSIYRKESLALDDLLSEREDPAMELLGRLSELFKKQEVQIQTLNDEVQRLQGRIRRISLENADLKSNPTTPQAYKPEELPENFLQLKIMRGPSRGPPEHEDEVPDEHTEQSREMPPSSGSLRLKFFRRVPGDDRCGTDEDVPPSIGEEIFSQGNDAGQLCALPENFWEDDEDPRTEKGEDRVVDGGEEDLTDAVVKVFAAVSEPNYAVPWVYKPQDARTGTAFAVTWEKESQWLLTNAHVIRHAAVIQVRKRGDHQKFLAKLLCVGLDCDLAILTVESPQFWDGLPRVRLRREDALPRLQEEVTVVGYPIGGDNACVTVGVVSRIDMQRYNVCWTQSLLAIQIDAAINPGNSGGPCFGAGDFSGCLLGVAFQVLGREDAENIGYIIPAEVVHHFLTDYIQNQRYTGFGSCGFAVQPLENARMRLALGLKPHQSGVRVTMVHPASAAHEVVSVGDLIIKVQGQEIGDDGKVPFRGTRNERIDFHYLVSKCFVGDWCQFTVLRQKKQRELQVQLSAVRPLVLHDPPDPPQYFIIGGLVFVPLSEPFLWDDFGANYHKDAPISMLWHWFDGVRESMDHEVIVLSQVLASPLTVGFTDFYNVLLVRFNGRKVKNLEHLMLMVQGCEEEYLTFEIERNNVIILPRKEATQQTTQILKDNMISTDRSVHYQHLQ</sequence>
<reference evidence="9 10" key="1">
    <citation type="submission" date="2024-02" db="EMBL/GenBank/DDBJ databases">
        <authorList>
            <person name="Chen Y."/>
            <person name="Shah S."/>
            <person name="Dougan E. K."/>
            <person name="Thang M."/>
            <person name="Chan C."/>
        </authorList>
    </citation>
    <scope>NUCLEOTIDE SEQUENCE [LARGE SCALE GENOMIC DNA]</scope>
</reference>
<dbReference type="Pfam" id="PF17815">
    <property type="entry name" value="PDZ_3"/>
    <property type="match status" value="1"/>
</dbReference>
<dbReference type="SUPFAM" id="SSF50156">
    <property type="entry name" value="PDZ domain-like"/>
    <property type="match status" value="1"/>
</dbReference>
<dbReference type="Pfam" id="PF13180">
    <property type="entry name" value="PDZ_2"/>
    <property type="match status" value="1"/>
</dbReference>
<organism evidence="9 10">
    <name type="scientific">Durusdinium trenchii</name>
    <dbReference type="NCBI Taxonomy" id="1381693"/>
    <lineage>
        <taxon>Eukaryota</taxon>
        <taxon>Sar</taxon>
        <taxon>Alveolata</taxon>
        <taxon>Dinophyceae</taxon>
        <taxon>Suessiales</taxon>
        <taxon>Symbiodiniaceae</taxon>
        <taxon>Durusdinium</taxon>
    </lineage>
</organism>
<feature type="domain" description="Protease Do-like PDZ" evidence="8">
    <location>
        <begin position="550"/>
        <end position="686"/>
    </location>
</feature>
<feature type="region of interest" description="Disordered" evidence="6">
    <location>
        <begin position="113"/>
        <end position="143"/>
    </location>
</feature>
<evidence type="ECO:0000259" key="8">
    <source>
        <dbReference type="Pfam" id="PF17815"/>
    </source>
</evidence>
<dbReference type="InterPro" id="IPR001940">
    <property type="entry name" value="Peptidase_S1C"/>
</dbReference>
<comment type="similarity">
    <text evidence="1">Belongs to the peptidase S1C family.</text>
</comment>
<evidence type="ECO:0000256" key="2">
    <source>
        <dbReference type="ARBA" id="ARBA00022670"/>
    </source>
</evidence>
<feature type="coiled-coil region" evidence="5">
    <location>
        <begin position="50"/>
        <end position="91"/>
    </location>
</feature>
<dbReference type="InterPro" id="IPR041517">
    <property type="entry name" value="DEGP_PDZ"/>
</dbReference>
<name>A0ABP0IJZ2_9DINO</name>
<feature type="domain" description="PDZ" evidence="7">
    <location>
        <begin position="450"/>
        <end position="536"/>
    </location>
</feature>
<keyword evidence="2" id="KW-0645">Protease</keyword>
<evidence type="ECO:0000256" key="4">
    <source>
        <dbReference type="ARBA" id="ARBA00022825"/>
    </source>
</evidence>
<dbReference type="InterPro" id="IPR001478">
    <property type="entry name" value="PDZ"/>
</dbReference>
<evidence type="ECO:0000259" key="7">
    <source>
        <dbReference type="Pfam" id="PF13180"/>
    </source>
</evidence>
<accession>A0ABP0IJZ2</accession>
<dbReference type="SUPFAM" id="SSF50494">
    <property type="entry name" value="Trypsin-like serine proteases"/>
    <property type="match status" value="1"/>
</dbReference>
<dbReference type="Pfam" id="PF13365">
    <property type="entry name" value="Trypsin_2"/>
    <property type="match status" value="1"/>
</dbReference>
<evidence type="ECO:0000256" key="5">
    <source>
        <dbReference type="SAM" id="Coils"/>
    </source>
</evidence>
<dbReference type="Proteomes" id="UP001642484">
    <property type="component" value="Unassembled WGS sequence"/>
</dbReference>
<dbReference type="PANTHER" id="PTHR45980:SF9">
    <property type="entry name" value="PROTEASE DO-LIKE 10, MITOCHONDRIAL-RELATED"/>
    <property type="match status" value="1"/>
</dbReference>
<proteinExistence type="inferred from homology"/>
<dbReference type="Gene3D" id="2.40.10.120">
    <property type="match status" value="1"/>
</dbReference>
<keyword evidence="3" id="KW-0378">Hydrolase</keyword>
<keyword evidence="4" id="KW-0720">Serine protease</keyword>
<keyword evidence="10" id="KW-1185">Reference proteome</keyword>
<protein>
    <recommendedName>
        <fullName evidence="11">Serine protease</fullName>
    </recommendedName>
</protein>
<dbReference type="InterPro" id="IPR036034">
    <property type="entry name" value="PDZ_sf"/>
</dbReference>
<gene>
    <name evidence="9" type="ORF">CCMP2556_LOCUS7068</name>
</gene>
<dbReference type="EMBL" id="CAXAMN010003113">
    <property type="protein sequence ID" value="CAK9002926.1"/>
    <property type="molecule type" value="Genomic_DNA"/>
</dbReference>
<evidence type="ECO:0000256" key="1">
    <source>
        <dbReference type="ARBA" id="ARBA00010541"/>
    </source>
</evidence>
<dbReference type="Gene3D" id="3.20.190.20">
    <property type="match status" value="1"/>
</dbReference>
<dbReference type="InterPro" id="IPR009003">
    <property type="entry name" value="Peptidase_S1_PA"/>
</dbReference>
<evidence type="ECO:0008006" key="11">
    <source>
        <dbReference type="Google" id="ProtNLM"/>
    </source>
</evidence>
<evidence type="ECO:0000256" key="6">
    <source>
        <dbReference type="SAM" id="MobiDB-lite"/>
    </source>
</evidence>
<dbReference type="PRINTS" id="PR00834">
    <property type="entry name" value="PROTEASES2C"/>
</dbReference>
<dbReference type="InterPro" id="IPR046449">
    <property type="entry name" value="DEGP_PDZ_sf"/>
</dbReference>
<dbReference type="Gene3D" id="2.30.42.10">
    <property type="match status" value="1"/>
</dbReference>
<keyword evidence="5" id="KW-0175">Coiled coil</keyword>
<evidence type="ECO:0000256" key="3">
    <source>
        <dbReference type="ARBA" id="ARBA00022801"/>
    </source>
</evidence>
<evidence type="ECO:0000313" key="9">
    <source>
        <dbReference type="EMBL" id="CAK9002926.1"/>
    </source>
</evidence>
<dbReference type="PANTHER" id="PTHR45980">
    <property type="match status" value="1"/>
</dbReference>
<evidence type="ECO:0000313" key="10">
    <source>
        <dbReference type="Proteomes" id="UP001642484"/>
    </source>
</evidence>
<comment type="caution">
    <text evidence="9">The sequence shown here is derived from an EMBL/GenBank/DDBJ whole genome shotgun (WGS) entry which is preliminary data.</text>
</comment>